<keyword evidence="2" id="KW-0378">Hydrolase</keyword>
<sequence length="257" mass="28890">FEMFKSAGITPILAFHNTPNWMSRDGTRDSPPKDFEAWGKLVSEVVRHVNVEKNYGVKYFEVWNEPDLPFWKNGTPEDFVKLYDVFVKAVRSVDPQARVGGPATSGSGAESGMVYRGAAQWTYLKAFIRHCGDNKVPLDFLSFHRYELDPGQAKLTCEEIRGWLQEYPHMRDAELFVSEWNIAPGKDRSGRMDTNFNASSATAWMVGAMDGGLDLAAFFNFSDAAWPAPGVLFQQETGLVAPDCTPKPVYNAMRLWS</sequence>
<feature type="non-terminal residue" evidence="5">
    <location>
        <position position="257"/>
    </location>
</feature>
<proteinExistence type="inferred from homology"/>
<feature type="non-terminal residue" evidence="5">
    <location>
        <position position="1"/>
    </location>
</feature>
<dbReference type="InterPro" id="IPR049166">
    <property type="entry name" value="GH39_cat"/>
</dbReference>
<evidence type="ECO:0000256" key="1">
    <source>
        <dbReference type="ARBA" id="ARBA00008875"/>
    </source>
</evidence>
<dbReference type="PANTHER" id="PTHR12631:SF10">
    <property type="entry name" value="BETA-XYLOSIDASE-LIKE PROTEIN-RELATED"/>
    <property type="match status" value="1"/>
</dbReference>
<comment type="caution">
    <text evidence="5">The sequence shown here is derived from an EMBL/GenBank/DDBJ whole genome shotgun (WGS) entry which is preliminary data.</text>
</comment>
<evidence type="ECO:0000259" key="4">
    <source>
        <dbReference type="Pfam" id="PF01229"/>
    </source>
</evidence>
<dbReference type="Gene3D" id="3.20.20.80">
    <property type="entry name" value="Glycosidases"/>
    <property type="match status" value="1"/>
</dbReference>
<protein>
    <recommendedName>
        <fullName evidence="4">Glycosyl hydrolases family 39 N-terminal catalytic domain-containing protein</fullName>
    </recommendedName>
</protein>
<keyword evidence="3" id="KW-0326">Glycosidase</keyword>
<dbReference type="InterPro" id="IPR017853">
    <property type="entry name" value="GH"/>
</dbReference>
<dbReference type="AlphaFoldDB" id="X0VV12"/>
<dbReference type="InterPro" id="IPR051923">
    <property type="entry name" value="Glycosyl_Hydrolase_39"/>
</dbReference>
<comment type="similarity">
    <text evidence="1">Belongs to the glycosyl hydrolase 39 family.</text>
</comment>
<evidence type="ECO:0000313" key="5">
    <source>
        <dbReference type="EMBL" id="GAG22249.1"/>
    </source>
</evidence>
<dbReference type="GO" id="GO:0004553">
    <property type="term" value="F:hydrolase activity, hydrolyzing O-glycosyl compounds"/>
    <property type="evidence" value="ECO:0007669"/>
    <property type="project" value="TreeGrafter"/>
</dbReference>
<evidence type="ECO:0000256" key="2">
    <source>
        <dbReference type="ARBA" id="ARBA00022801"/>
    </source>
</evidence>
<dbReference type="EMBL" id="BARS01037083">
    <property type="protein sequence ID" value="GAG22249.1"/>
    <property type="molecule type" value="Genomic_DNA"/>
</dbReference>
<dbReference type="SUPFAM" id="SSF51445">
    <property type="entry name" value="(Trans)glycosidases"/>
    <property type="match status" value="1"/>
</dbReference>
<gene>
    <name evidence="5" type="ORF">S01H1_56900</name>
</gene>
<dbReference type="PANTHER" id="PTHR12631">
    <property type="entry name" value="ALPHA-L-IDURONIDASE"/>
    <property type="match status" value="1"/>
</dbReference>
<feature type="domain" description="Glycosyl hydrolases family 39 N-terminal catalytic" evidence="4">
    <location>
        <begin position="30"/>
        <end position="149"/>
    </location>
</feature>
<reference evidence="5" key="1">
    <citation type="journal article" date="2014" name="Front. Microbiol.">
        <title>High frequency of phylogenetically diverse reductive dehalogenase-homologous genes in deep subseafloor sedimentary metagenomes.</title>
        <authorList>
            <person name="Kawai M."/>
            <person name="Futagami T."/>
            <person name="Toyoda A."/>
            <person name="Takaki Y."/>
            <person name="Nishi S."/>
            <person name="Hori S."/>
            <person name="Arai W."/>
            <person name="Tsubouchi T."/>
            <person name="Morono Y."/>
            <person name="Uchiyama I."/>
            <person name="Ito T."/>
            <person name="Fujiyama A."/>
            <person name="Inagaki F."/>
            <person name="Takami H."/>
        </authorList>
    </citation>
    <scope>NUCLEOTIDE SEQUENCE</scope>
    <source>
        <strain evidence="5">Expedition CK06-06</strain>
    </source>
</reference>
<accession>X0VV12</accession>
<name>X0VV12_9ZZZZ</name>
<evidence type="ECO:0000256" key="3">
    <source>
        <dbReference type="ARBA" id="ARBA00023295"/>
    </source>
</evidence>
<organism evidence="5">
    <name type="scientific">marine sediment metagenome</name>
    <dbReference type="NCBI Taxonomy" id="412755"/>
    <lineage>
        <taxon>unclassified sequences</taxon>
        <taxon>metagenomes</taxon>
        <taxon>ecological metagenomes</taxon>
    </lineage>
</organism>
<dbReference type="Pfam" id="PF01229">
    <property type="entry name" value="Glyco_hydro_39"/>
    <property type="match status" value="1"/>
</dbReference>